<gene>
    <name evidence="2" type="ORF">FEF09_02155</name>
</gene>
<dbReference type="SUPFAM" id="SSF159888">
    <property type="entry name" value="YdhG-like"/>
    <property type="match status" value="1"/>
</dbReference>
<protein>
    <submittedName>
        <fullName evidence="2">DUF1801 domain-containing protein</fullName>
    </submittedName>
</protein>
<evidence type="ECO:0000259" key="1">
    <source>
        <dbReference type="Pfam" id="PF08818"/>
    </source>
</evidence>
<dbReference type="AlphaFoldDB" id="A0A5C6LYU1"/>
<dbReference type="InterPro" id="IPR014922">
    <property type="entry name" value="YdhG-like"/>
</dbReference>
<accession>A0A5C6LYU1</accession>
<dbReference type="Proteomes" id="UP000318815">
    <property type="component" value="Unassembled WGS sequence"/>
</dbReference>
<name>A0A5C6LYU1_9BACT</name>
<dbReference type="Pfam" id="PF08818">
    <property type="entry name" value="DUF1801"/>
    <property type="match status" value="1"/>
</dbReference>
<keyword evidence="3" id="KW-1185">Reference proteome</keyword>
<comment type="caution">
    <text evidence="2">The sequence shown here is derived from an EMBL/GenBank/DDBJ whole genome shotgun (WGS) entry which is preliminary data.</text>
</comment>
<proteinExistence type="predicted"/>
<dbReference type="Gene3D" id="3.90.1150.200">
    <property type="match status" value="1"/>
</dbReference>
<evidence type="ECO:0000313" key="2">
    <source>
        <dbReference type="EMBL" id="TWW01964.1"/>
    </source>
</evidence>
<evidence type="ECO:0000313" key="3">
    <source>
        <dbReference type="Proteomes" id="UP000318815"/>
    </source>
</evidence>
<dbReference type="EMBL" id="VOHS01000002">
    <property type="protein sequence ID" value="TWW01964.1"/>
    <property type="molecule type" value="Genomic_DNA"/>
</dbReference>
<dbReference type="RefSeq" id="WP_146303459.1">
    <property type="nucleotide sequence ID" value="NZ_VOHS01000002.1"/>
</dbReference>
<organism evidence="2 3">
    <name type="scientific">Chitinophaga pinensis</name>
    <dbReference type="NCBI Taxonomy" id="79329"/>
    <lineage>
        <taxon>Bacteria</taxon>
        <taxon>Pseudomonadati</taxon>
        <taxon>Bacteroidota</taxon>
        <taxon>Chitinophagia</taxon>
        <taxon>Chitinophagales</taxon>
        <taxon>Chitinophagaceae</taxon>
        <taxon>Chitinophaga</taxon>
    </lineage>
</organism>
<reference evidence="2 3" key="1">
    <citation type="submission" date="2019-08" db="EMBL/GenBank/DDBJ databases">
        <title>Whole genome sequencing of chitin degrading bacteria Chitinophaga pinensis YS16.</title>
        <authorList>
            <person name="Singh R.P."/>
            <person name="Manchanda G."/>
            <person name="Maurya I.K."/>
            <person name="Joshi N.K."/>
            <person name="Srivastava A.K."/>
        </authorList>
    </citation>
    <scope>NUCLEOTIDE SEQUENCE [LARGE SCALE GENOMIC DNA]</scope>
    <source>
        <strain evidence="2 3">YS-16</strain>
    </source>
</reference>
<dbReference type="OrthoDB" id="670608at2"/>
<feature type="domain" description="YdhG-like" evidence="1">
    <location>
        <begin position="16"/>
        <end position="110"/>
    </location>
</feature>
<sequence length="113" mass="13359">MNALENFYEQQQEPIKSCLLALRSIILDQHKDITATWKYGMPVFCYKGKMLCYLWIHKKHKVPYLGIVKGKDFDEPFLIQEARARMKIMLLNPDEDLPLQTIEKIIQKAITLY</sequence>